<keyword evidence="1 3" id="KW-0853">WD repeat</keyword>
<dbReference type="InterPro" id="IPR008271">
    <property type="entry name" value="Ser/Thr_kinase_AS"/>
</dbReference>
<dbReference type="PROSITE" id="PS00678">
    <property type="entry name" value="WD_REPEATS_1"/>
    <property type="match status" value="3"/>
</dbReference>
<dbReference type="Gene3D" id="2.130.10.10">
    <property type="entry name" value="YVTN repeat-like/Quinoprotein amine dehydrogenase"/>
    <property type="match status" value="3"/>
</dbReference>
<feature type="repeat" description="WD" evidence="3">
    <location>
        <begin position="730"/>
        <end position="764"/>
    </location>
</feature>
<dbReference type="Pfam" id="PF00069">
    <property type="entry name" value="Pkinase"/>
    <property type="match status" value="1"/>
</dbReference>
<accession>A0ABN0V082</accession>
<gene>
    <name evidence="6" type="ORF">GCM10010302_03070</name>
</gene>
<feature type="domain" description="Protein kinase" evidence="5">
    <location>
        <begin position="11"/>
        <end position="274"/>
    </location>
</feature>
<evidence type="ECO:0000256" key="3">
    <source>
        <dbReference type="PROSITE-ProRule" id="PRU00221"/>
    </source>
</evidence>
<feature type="compositionally biased region" description="Pro residues" evidence="4">
    <location>
        <begin position="323"/>
        <end position="355"/>
    </location>
</feature>
<feature type="repeat" description="WD" evidence="3">
    <location>
        <begin position="450"/>
        <end position="491"/>
    </location>
</feature>
<sequence length="764" mass="78211">MRAGDRLAGRYRLDVRLGQGGIAEVWRGFDVDLGRPVAVKVLLEFDASDELLGRFRREASIGARLQHPGITVVHDIGQHENRLFIVMELLEGEDLAHLLARTPGGGLPLPEALDLALQASEALAAAHARQVVHRDLKPANLFLLTTGGRLKICDFGIARTADSTGGLTVTGRVFGTPAYMAPEQWRGEHVDARCDLYALGCVLFALLTGAPPFPAAEQVWVLMRQHLDETPPALDSVRPGLPGELVELVASLLSKDPAERPDTPTTTTRLRTLLATTTAGAAAPAQAQAPAQAAVPAQAQAAAPAQAPAAAPGPSPAGASVPGPEPTLTPAPWPDPVRPPAPTPEPAPAPAPAPALTPATAPARETGTAPAAAPTPPADPDAHVPAAYRAAPPPPPPTVPAADARPGTSRRKLLLGGVGLVAGAWGGVSLVQRLTEADESAPGLEPLAVLPQPSSSVESVAFSHDGASLAAAGRGKGVWLWNVSTKALTGTLKHDSPLRSLAFSPDDKTIATGGEDPVVQLWDIAKGTRTGLADHTGPVRSVAFSPDGKKLASAGDDGGIRLWDLGTGRPAATLTGHGGAVTSLAFSPDGSALASGGSDRSLRLWNLAGPAPAPGRAFTDQQNEVAAVAFSPDGKTVAGAVIGAYGSVGMSNGTYPGVGPDPASAEPSAGSWGALRVWDTAQGTQSALHANKSATVSSLVFRPDGKTVACGGWDNAVHLWDVGTERTSRTKGHTAPVWSVAFSPDGKLLASASGDGTVRLWKLS</sequence>
<feature type="region of interest" description="Disordered" evidence="4">
    <location>
        <begin position="304"/>
        <end position="406"/>
    </location>
</feature>
<evidence type="ECO:0000313" key="7">
    <source>
        <dbReference type="Proteomes" id="UP001501867"/>
    </source>
</evidence>
<dbReference type="InterPro" id="IPR000719">
    <property type="entry name" value="Prot_kinase_dom"/>
</dbReference>
<evidence type="ECO:0000259" key="5">
    <source>
        <dbReference type="PROSITE" id="PS50011"/>
    </source>
</evidence>
<feature type="compositionally biased region" description="Low complexity" evidence="4">
    <location>
        <begin position="304"/>
        <end position="322"/>
    </location>
</feature>
<dbReference type="SUPFAM" id="SSF56112">
    <property type="entry name" value="Protein kinase-like (PK-like)"/>
    <property type="match status" value="1"/>
</dbReference>
<dbReference type="SMART" id="SM00320">
    <property type="entry name" value="WD40"/>
    <property type="match status" value="6"/>
</dbReference>
<dbReference type="Gene3D" id="3.30.200.20">
    <property type="entry name" value="Phosphorylase Kinase, domain 1"/>
    <property type="match status" value="1"/>
</dbReference>
<dbReference type="Pfam" id="PF00400">
    <property type="entry name" value="WD40"/>
    <property type="match status" value="6"/>
</dbReference>
<dbReference type="PROSITE" id="PS50082">
    <property type="entry name" value="WD_REPEATS_2"/>
    <property type="match status" value="6"/>
</dbReference>
<feature type="repeat" description="WD" evidence="3">
    <location>
        <begin position="491"/>
        <end position="532"/>
    </location>
</feature>
<dbReference type="SUPFAM" id="SSF50998">
    <property type="entry name" value="Quinoprotein alcohol dehydrogenase-like"/>
    <property type="match status" value="1"/>
</dbReference>
<keyword evidence="7" id="KW-1185">Reference proteome</keyword>
<feature type="repeat" description="WD" evidence="3">
    <location>
        <begin position="532"/>
        <end position="573"/>
    </location>
</feature>
<dbReference type="PANTHER" id="PTHR19879">
    <property type="entry name" value="TRANSCRIPTION INITIATION FACTOR TFIID"/>
    <property type="match status" value="1"/>
</dbReference>
<reference evidence="6 7" key="1">
    <citation type="journal article" date="2019" name="Int. J. Syst. Evol. Microbiol.">
        <title>The Global Catalogue of Microorganisms (GCM) 10K type strain sequencing project: providing services to taxonomists for standard genome sequencing and annotation.</title>
        <authorList>
            <consortium name="The Broad Institute Genomics Platform"/>
            <consortium name="The Broad Institute Genome Sequencing Center for Infectious Disease"/>
            <person name="Wu L."/>
            <person name="Ma J."/>
        </authorList>
    </citation>
    <scope>NUCLEOTIDE SEQUENCE [LARGE SCALE GENOMIC DNA]</scope>
    <source>
        <strain evidence="6 7">JCM 4505</strain>
    </source>
</reference>
<dbReference type="Gene3D" id="1.10.510.10">
    <property type="entry name" value="Transferase(Phosphotransferase) domain 1"/>
    <property type="match status" value="1"/>
</dbReference>
<keyword evidence="2" id="KW-0677">Repeat</keyword>
<name>A0ABN0V082_9ACTN</name>
<evidence type="ECO:0000256" key="1">
    <source>
        <dbReference type="ARBA" id="ARBA00022574"/>
    </source>
</evidence>
<dbReference type="RefSeq" id="WP_344151082.1">
    <property type="nucleotide sequence ID" value="NZ_BAAABV010000003.1"/>
</dbReference>
<dbReference type="InterPro" id="IPR001680">
    <property type="entry name" value="WD40_rpt"/>
</dbReference>
<comment type="caution">
    <text evidence="6">The sequence shown here is derived from an EMBL/GenBank/DDBJ whole genome shotgun (WGS) entry which is preliminary data.</text>
</comment>
<dbReference type="PANTHER" id="PTHR19879:SF9">
    <property type="entry name" value="TRANSCRIPTION INITIATION FACTOR TFIID SUBUNIT 5"/>
    <property type="match status" value="1"/>
</dbReference>
<feature type="repeat" description="WD" evidence="3">
    <location>
        <begin position="574"/>
        <end position="607"/>
    </location>
</feature>
<dbReference type="EMBL" id="BAAABV010000003">
    <property type="protein sequence ID" value="GAA0268786.1"/>
    <property type="molecule type" value="Genomic_DNA"/>
</dbReference>
<dbReference type="CDD" id="cd14014">
    <property type="entry name" value="STKc_PknB_like"/>
    <property type="match status" value="1"/>
</dbReference>
<dbReference type="SMART" id="SM00220">
    <property type="entry name" value="S_TKc"/>
    <property type="match status" value="1"/>
</dbReference>
<dbReference type="CDD" id="cd00200">
    <property type="entry name" value="WD40"/>
    <property type="match status" value="1"/>
</dbReference>
<dbReference type="PROSITE" id="PS50294">
    <property type="entry name" value="WD_REPEATS_REGION"/>
    <property type="match status" value="5"/>
</dbReference>
<proteinExistence type="predicted"/>
<dbReference type="InterPro" id="IPR011009">
    <property type="entry name" value="Kinase-like_dom_sf"/>
</dbReference>
<dbReference type="InterPro" id="IPR019775">
    <property type="entry name" value="WD40_repeat_CS"/>
</dbReference>
<dbReference type="InterPro" id="IPR011047">
    <property type="entry name" value="Quinoprotein_ADH-like_sf"/>
</dbReference>
<organism evidence="6 7">
    <name type="scientific">Streptomyces polychromogenes</name>
    <dbReference type="NCBI Taxonomy" id="67342"/>
    <lineage>
        <taxon>Bacteria</taxon>
        <taxon>Bacillati</taxon>
        <taxon>Actinomycetota</taxon>
        <taxon>Actinomycetes</taxon>
        <taxon>Kitasatosporales</taxon>
        <taxon>Streptomycetaceae</taxon>
        <taxon>Streptomyces</taxon>
    </lineage>
</organism>
<feature type="repeat" description="WD" evidence="3">
    <location>
        <begin position="689"/>
        <end position="730"/>
    </location>
</feature>
<dbReference type="Proteomes" id="UP001501867">
    <property type="component" value="Unassembled WGS sequence"/>
</dbReference>
<protein>
    <recommendedName>
        <fullName evidence="5">Protein kinase domain-containing protein</fullName>
    </recommendedName>
</protein>
<evidence type="ECO:0000256" key="2">
    <source>
        <dbReference type="ARBA" id="ARBA00022737"/>
    </source>
</evidence>
<dbReference type="PROSITE" id="PS50011">
    <property type="entry name" value="PROTEIN_KINASE_DOM"/>
    <property type="match status" value="1"/>
</dbReference>
<evidence type="ECO:0000313" key="6">
    <source>
        <dbReference type="EMBL" id="GAA0268786.1"/>
    </source>
</evidence>
<dbReference type="PROSITE" id="PS00108">
    <property type="entry name" value="PROTEIN_KINASE_ST"/>
    <property type="match status" value="1"/>
</dbReference>
<dbReference type="PRINTS" id="PR00320">
    <property type="entry name" value="GPROTEINBRPT"/>
</dbReference>
<dbReference type="InterPro" id="IPR015943">
    <property type="entry name" value="WD40/YVTN_repeat-like_dom_sf"/>
</dbReference>
<dbReference type="InterPro" id="IPR020472">
    <property type="entry name" value="WD40_PAC1"/>
</dbReference>
<evidence type="ECO:0000256" key="4">
    <source>
        <dbReference type="SAM" id="MobiDB-lite"/>
    </source>
</evidence>
<feature type="compositionally biased region" description="Low complexity" evidence="4">
    <location>
        <begin position="356"/>
        <end position="372"/>
    </location>
</feature>